<evidence type="ECO:0000256" key="3">
    <source>
        <dbReference type="ARBA" id="ARBA00022679"/>
    </source>
</evidence>
<feature type="region of interest" description="Disordered" evidence="7">
    <location>
        <begin position="356"/>
        <end position="377"/>
    </location>
</feature>
<dbReference type="SUPFAM" id="SSF53448">
    <property type="entry name" value="Nucleotide-diphospho-sugar transferases"/>
    <property type="match status" value="1"/>
</dbReference>
<dbReference type="GO" id="GO:0016020">
    <property type="term" value="C:membrane"/>
    <property type="evidence" value="ECO:0007669"/>
    <property type="project" value="UniProtKB-SubCell"/>
</dbReference>
<dbReference type="PANTHER" id="PTHR48090">
    <property type="entry name" value="UNDECAPRENYL-PHOSPHATE 4-DEOXY-4-FORMAMIDO-L-ARABINOSE TRANSFERASE-RELATED"/>
    <property type="match status" value="1"/>
</dbReference>
<protein>
    <submittedName>
        <fullName evidence="11">Glycosyltransferase family 2 protein</fullName>
    </submittedName>
</protein>
<feature type="transmembrane region" description="Helical" evidence="8">
    <location>
        <begin position="259"/>
        <end position="279"/>
    </location>
</feature>
<dbReference type="Proteomes" id="UP000664385">
    <property type="component" value="Unassembled WGS sequence"/>
</dbReference>
<dbReference type="PANTHER" id="PTHR48090:SF7">
    <property type="entry name" value="RFBJ PROTEIN"/>
    <property type="match status" value="1"/>
</dbReference>
<dbReference type="AlphaFoldDB" id="A0A939IVI4"/>
<dbReference type="InterPro" id="IPR039528">
    <property type="entry name" value="DPM1-like"/>
</dbReference>
<feature type="transmembrane region" description="Helical" evidence="8">
    <location>
        <begin position="325"/>
        <end position="351"/>
    </location>
</feature>
<comment type="caution">
    <text evidence="11">The sequence shown here is derived from an EMBL/GenBank/DDBJ whole genome shotgun (WGS) entry which is preliminary data.</text>
</comment>
<accession>A0A939IVI4</accession>
<evidence type="ECO:0000259" key="9">
    <source>
        <dbReference type="Pfam" id="PF00535"/>
    </source>
</evidence>
<keyword evidence="5 8" id="KW-1133">Transmembrane helix</keyword>
<dbReference type="InterPro" id="IPR001173">
    <property type="entry name" value="Glyco_trans_2-like"/>
</dbReference>
<dbReference type="EMBL" id="JAEMWU010000001">
    <property type="protein sequence ID" value="MBN8205703.1"/>
    <property type="molecule type" value="Genomic_DNA"/>
</dbReference>
<evidence type="ECO:0000256" key="4">
    <source>
        <dbReference type="ARBA" id="ARBA00022692"/>
    </source>
</evidence>
<dbReference type="CDD" id="cd06442">
    <property type="entry name" value="DPM1_like"/>
    <property type="match status" value="1"/>
</dbReference>
<dbReference type="Gene3D" id="3.90.550.10">
    <property type="entry name" value="Spore Coat Polysaccharide Biosynthesis Protein SpsA, Chain A"/>
    <property type="match status" value="1"/>
</dbReference>
<evidence type="ECO:0000256" key="8">
    <source>
        <dbReference type="SAM" id="Phobius"/>
    </source>
</evidence>
<organism evidence="11 12">
    <name type="scientific">Microbacterium esteraromaticum</name>
    <dbReference type="NCBI Taxonomy" id="57043"/>
    <lineage>
        <taxon>Bacteria</taxon>
        <taxon>Bacillati</taxon>
        <taxon>Actinomycetota</taxon>
        <taxon>Actinomycetes</taxon>
        <taxon>Micrococcales</taxon>
        <taxon>Microbacteriaceae</taxon>
        <taxon>Microbacterium</taxon>
    </lineage>
</organism>
<keyword evidence="3" id="KW-0808">Transferase</keyword>
<proteinExistence type="inferred from homology"/>
<feature type="domain" description="GtrA/DPMS transmembrane" evidence="10">
    <location>
        <begin position="235"/>
        <end position="350"/>
    </location>
</feature>
<comment type="similarity">
    <text evidence="2">Belongs to the glycosyltransferase 2 family.</text>
</comment>
<evidence type="ECO:0000313" key="11">
    <source>
        <dbReference type="EMBL" id="MBN8205703.1"/>
    </source>
</evidence>
<dbReference type="Pfam" id="PF00535">
    <property type="entry name" value="Glycos_transf_2"/>
    <property type="match status" value="1"/>
</dbReference>
<reference evidence="11" key="1">
    <citation type="submission" date="2020-12" db="EMBL/GenBank/DDBJ databases">
        <title>PHA producing bacteria isolated from mangrove.</title>
        <authorList>
            <person name="Zheng W."/>
            <person name="Yu S."/>
            <person name="Huang Y."/>
        </authorList>
    </citation>
    <scope>NUCLEOTIDE SEQUENCE</scope>
    <source>
        <strain evidence="11">GN8-5</strain>
    </source>
</reference>
<name>A0A939IVI4_9MICO</name>
<feature type="domain" description="Glycosyltransferase 2-like" evidence="9">
    <location>
        <begin position="5"/>
        <end position="163"/>
    </location>
</feature>
<feature type="compositionally biased region" description="Basic and acidic residues" evidence="7">
    <location>
        <begin position="356"/>
        <end position="365"/>
    </location>
</feature>
<feature type="compositionally biased region" description="Polar residues" evidence="7">
    <location>
        <begin position="368"/>
        <end position="377"/>
    </location>
</feature>
<dbReference type="InterPro" id="IPR029044">
    <property type="entry name" value="Nucleotide-diphossugar_trans"/>
</dbReference>
<comment type="subcellular location">
    <subcellularLocation>
        <location evidence="1">Membrane</location>
        <topology evidence="1">Multi-pass membrane protein</topology>
    </subcellularLocation>
</comment>
<dbReference type="GO" id="GO:0000271">
    <property type="term" value="P:polysaccharide biosynthetic process"/>
    <property type="evidence" value="ECO:0007669"/>
    <property type="project" value="InterPro"/>
</dbReference>
<gene>
    <name evidence="11" type="ORF">JF543_06985</name>
</gene>
<evidence type="ECO:0000259" key="10">
    <source>
        <dbReference type="Pfam" id="PF04138"/>
    </source>
</evidence>
<evidence type="ECO:0000256" key="5">
    <source>
        <dbReference type="ARBA" id="ARBA00022989"/>
    </source>
</evidence>
<sequence>MVAVSVIVPTYNEGPNVAPLVARLSVLPHIAEIIFVDDSTDDTPAEIERIAAEADVHVQLLHREEATGGLGGAVLCGFDAATSDVCIVMDGDLQHPPEVIPQLIGRYDQGETDVVVASRYAGEGSAAGLAGFTRVAVSRGSTLLTKAMFPRRLYGCSDPMTGFFLVDLKSIDRSLLRPQGFKILLEILARHTLRIAEVSFDFADRNAGESKASLKQGIRFLRQLSSLRFGKMPAFALVGGIGAVVNVFIVWLLTALDVGYLWAAIVGAEITIVGNFLILDRYVFSELKAEAASFWRRFSQSFLFNNTEAIIRIPVMALLVESWHISAALATAATLAVAFIVRFVFHSLVVYRPRPSDRTGRDLKETAAATTPSGVEG</sequence>
<evidence type="ECO:0000256" key="6">
    <source>
        <dbReference type="ARBA" id="ARBA00023136"/>
    </source>
</evidence>
<feature type="transmembrane region" description="Helical" evidence="8">
    <location>
        <begin position="232"/>
        <end position="253"/>
    </location>
</feature>
<evidence type="ECO:0000256" key="7">
    <source>
        <dbReference type="SAM" id="MobiDB-lite"/>
    </source>
</evidence>
<dbReference type="InterPro" id="IPR050256">
    <property type="entry name" value="Glycosyltransferase_2"/>
</dbReference>
<evidence type="ECO:0000256" key="1">
    <source>
        <dbReference type="ARBA" id="ARBA00004141"/>
    </source>
</evidence>
<evidence type="ECO:0000256" key="2">
    <source>
        <dbReference type="ARBA" id="ARBA00006739"/>
    </source>
</evidence>
<keyword evidence="6 8" id="KW-0472">Membrane</keyword>
<keyword evidence="4 8" id="KW-0812">Transmembrane</keyword>
<dbReference type="InterPro" id="IPR007267">
    <property type="entry name" value="GtrA_DPMS_TM"/>
</dbReference>
<dbReference type="GO" id="GO:0004582">
    <property type="term" value="F:dolichyl-phosphate beta-D-mannosyltransferase activity"/>
    <property type="evidence" value="ECO:0007669"/>
    <property type="project" value="InterPro"/>
</dbReference>
<dbReference type="Pfam" id="PF04138">
    <property type="entry name" value="GtrA_DPMS_TM"/>
    <property type="match status" value="1"/>
</dbReference>
<dbReference type="RefSeq" id="WP_179411299.1">
    <property type="nucleotide sequence ID" value="NZ_CP063379.1"/>
</dbReference>
<evidence type="ECO:0000313" key="12">
    <source>
        <dbReference type="Proteomes" id="UP000664385"/>
    </source>
</evidence>